<dbReference type="InterPro" id="IPR027417">
    <property type="entry name" value="P-loop_NTPase"/>
</dbReference>
<keyword evidence="3 7" id="KW-0518">Myosin</keyword>
<evidence type="ECO:0000259" key="9">
    <source>
        <dbReference type="PROSITE" id="PS51456"/>
    </source>
</evidence>
<feature type="region of interest" description="Actin-binding" evidence="7">
    <location>
        <begin position="252"/>
        <end position="274"/>
    </location>
</feature>
<dbReference type="InterPro" id="IPR035892">
    <property type="entry name" value="C2_domain_sf"/>
</dbReference>
<keyword evidence="6" id="KW-0040">ANK repeat</keyword>
<dbReference type="SUPFAM" id="SSF50729">
    <property type="entry name" value="PH domain-like"/>
    <property type="match status" value="1"/>
</dbReference>
<evidence type="ECO:0000256" key="7">
    <source>
        <dbReference type="PROSITE-ProRule" id="PRU00782"/>
    </source>
</evidence>
<evidence type="ECO:0000256" key="6">
    <source>
        <dbReference type="PROSITE-ProRule" id="PRU00023"/>
    </source>
</evidence>
<keyword evidence="5 7" id="KW-0009">Actin-binding</keyword>
<dbReference type="PROSITE" id="PS51456">
    <property type="entry name" value="MYOSIN_MOTOR"/>
    <property type="match status" value="1"/>
</dbReference>
<sequence>RCEQAEVAKHALCKYLYGEIFNYIICRINATCGEIISIKANKTRPPFIGILDIFGFEIMPTNSFEQLCINFANEMLQQQFNRHVFVLEQERYAAEGISVSVIEFQDNQECLDLIQKSPSGIFPLLDEQIMLKRKTTDRQLLNIYHQTHLEKHSHYAKPRFESDDFVIKHYAGDVTYSVYGFISKNTDNLHEDLLDLLRTSVLPVLSTIFTPVAVPQSRHHAESTPSTPTHRRQVSVALVGSTTVASKFRSQLTGLMEMLASTTPHYIKCIKPNNIKFAGGFSSQLVRDQLVCSGILEVIKIRQQGYPIRRPFDQFYDEFSMILWSKQSNLSPATDTADLCREICTKSLQPNFFQIGKREVYLRYGQLELLQSILIGIKDEVATIIQSRFWRCIWLRKQYKTLRTGVIRFQAKWRQYNQTKRYELLKLFTCKLQATYRCRALSRQYKRMRTAAIVIHAVARGFSTRKYLIRQAKMERAAIIVQRITRGYLQRTIAERLQRARIKSAIIIQARFRGYCALKSFNHKYECAVMIQAIYRAHRNRIKYLRGKAAMVASQSLIRKILQRKKFIHQRRMVIRLQSFARMVPFKRHFQSKKSSVLLIQSQYRGYKQRLRYAALQQAKKSLKSVLLMYAHKYRYRKIVSGTRCIQRAVRMFLGRRSFLLMQRSVRMLQKNLRFTYRKRQLAARLQHLRDCCIRRDADAIILALRLHPEYAFIRHQEANFNTLLHLAAAAGDLNVVKYIALHDVTLLRSINSSGYTPLHEACLNTRLEVVKFLVSFAAQKLPLKELTQDEDSSPETNSTLENCIGNAVDANGVTVISGFLKKRREAARWHKRFVLLRNTNNCPQLEYYKSKPTNGSKSDKTLDLGKAIFRKCSSVPYSFEIHSPELLEGRNREGRLYFQAQSELEVQSWLACLRDTVPTSLEHRMLAMQRSSGSIQYISRSQQRDWCNLKTPSGDTPLHLAVLGKVLTDPRDAVKAALWFLENTSTVDRLPSSRKKSLKQVIQETNQVLSPMLSPTTKLDSQEIEAIKLALWLLEHGADINRVSGVKKTPLKLAIERNYHTLAKFLLDRGATTLELNPFELTVVQSLKQELAKTSIMNVQSAVKKGEEPIVFLLKQPGLVRHSSYLSVYVEQIGLPQAQNLLRPRVLISVYDTSKNLIEKKQQVACLPLAQTSLLYYGFTWYMQTPLENLPAGAFVVMEVIAASKLADGMPSSPKFGETHAICWTFLQIEKRTANTSTLNAEMYSHPVDLKFKKLHRYDAFVSGDVSIIQG</sequence>
<dbReference type="Gene3D" id="6.20.240.20">
    <property type="match status" value="1"/>
</dbReference>
<dbReference type="Gene3D" id="1.20.120.720">
    <property type="entry name" value="Myosin VI head, motor domain, U50 subdomain"/>
    <property type="match status" value="1"/>
</dbReference>
<dbReference type="Gene3D" id="1.20.5.190">
    <property type="match status" value="4"/>
</dbReference>
<protein>
    <submittedName>
        <fullName evidence="11">Myosin</fullName>
    </submittedName>
</protein>
<evidence type="ECO:0000313" key="12">
    <source>
        <dbReference type="Proteomes" id="UP000243217"/>
    </source>
</evidence>
<dbReference type="GO" id="GO:0016459">
    <property type="term" value="C:myosin complex"/>
    <property type="evidence" value="ECO:0007669"/>
    <property type="project" value="UniProtKB-KW"/>
</dbReference>
<dbReference type="Gene3D" id="3.40.850.10">
    <property type="entry name" value="Kinesin motor domain"/>
    <property type="match status" value="1"/>
</dbReference>
<evidence type="ECO:0000313" key="11">
    <source>
        <dbReference type="EMBL" id="OQS06719.1"/>
    </source>
</evidence>
<dbReference type="AlphaFoldDB" id="A0A1W0A942"/>
<dbReference type="InterPro" id="IPR036770">
    <property type="entry name" value="Ankyrin_rpt-contain_sf"/>
</dbReference>
<feature type="non-terminal residue" evidence="11">
    <location>
        <position position="1"/>
    </location>
</feature>
<dbReference type="EMBL" id="JNBS01000314">
    <property type="protein sequence ID" value="OQS06719.1"/>
    <property type="molecule type" value="Genomic_DNA"/>
</dbReference>
<feature type="domain" description="C2 Aida-type" evidence="10">
    <location>
        <begin position="1115"/>
        <end position="1272"/>
    </location>
</feature>
<dbReference type="PROSITE" id="PS50096">
    <property type="entry name" value="IQ"/>
    <property type="match status" value="5"/>
</dbReference>
<dbReference type="SUPFAM" id="SSF52540">
    <property type="entry name" value="P-loop containing nucleoside triphosphate hydrolases"/>
    <property type="match status" value="1"/>
</dbReference>
<dbReference type="Proteomes" id="UP000243217">
    <property type="component" value="Unassembled WGS sequence"/>
</dbReference>
<dbReference type="Pfam" id="PF00612">
    <property type="entry name" value="IQ"/>
    <property type="match status" value="3"/>
</dbReference>
<dbReference type="Gene3D" id="1.20.58.530">
    <property type="match status" value="1"/>
</dbReference>
<dbReference type="SUPFAM" id="SSF48403">
    <property type="entry name" value="Ankyrin repeat"/>
    <property type="match status" value="1"/>
</dbReference>
<dbReference type="PROSITE" id="PS51911">
    <property type="entry name" value="C2_AIDA"/>
    <property type="match status" value="1"/>
</dbReference>
<dbReference type="Pfam" id="PF12796">
    <property type="entry name" value="Ank_2"/>
    <property type="match status" value="1"/>
</dbReference>
<dbReference type="Pfam" id="PF00169">
    <property type="entry name" value="PH"/>
    <property type="match status" value="1"/>
</dbReference>
<feature type="domain" description="Myosin motor" evidence="9">
    <location>
        <begin position="1"/>
        <end position="375"/>
    </location>
</feature>
<dbReference type="InterPro" id="IPR036961">
    <property type="entry name" value="Kinesin_motor_dom_sf"/>
</dbReference>
<comment type="caution">
    <text evidence="7">Lacks conserved residue(s) required for the propagation of feature annotation.</text>
</comment>
<comment type="similarity">
    <text evidence="7">Belongs to the TRAFAC class myosin-kinesin ATPase superfamily. Myosin family.</text>
</comment>
<dbReference type="InterPro" id="IPR000048">
    <property type="entry name" value="IQ_motif_EF-hand-BS"/>
</dbReference>
<keyword evidence="12" id="KW-1185">Reference proteome</keyword>
<evidence type="ECO:0000256" key="2">
    <source>
        <dbReference type="ARBA" id="ARBA00022840"/>
    </source>
</evidence>
<keyword evidence="4" id="KW-0505">Motor protein</keyword>
<name>A0A1W0A942_9STRA</name>
<dbReference type="SMART" id="SM00248">
    <property type="entry name" value="ANK"/>
    <property type="match status" value="4"/>
</dbReference>
<dbReference type="PRINTS" id="PR00193">
    <property type="entry name" value="MYOSINHEAVY"/>
</dbReference>
<reference evidence="11 12" key="1">
    <citation type="journal article" date="2014" name="Genome Biol. Evol.">
        <title>The secreted proteins of Achlya hypogyna and Thraustotheca clavata identify the ancestral oomycete secretome and reveal gene acquisitions by horizontal gene transfer.</title>
        <authorList>
            <person name="Misner I."/>
            <person name="Blouin N."/>
            <person name="Leonard G."/>
            <person name="Richards T.A."/>
            <person name="Lane C.E."/>
        </authorList>
    </citation>
    <scope>NUCLEOTIDE SEQUENCE [LARGE SCALE GENOMIC DNA]</scope>
    <source>
        <strain evidence="11 12">ATCC 34112</strain>
    </source>
</reference>
<dbReference type="PROSITE" id="PS50003">
    <property type="entry name" value="PH_DOMAIN"/>
    <property type="match status" value="1"/>
</dbReference>
<dbReference type="GO" id="GO:0000146">
    <property type="term" value="F:microfilament motor activity"/>
    <property type="evidence" value="ECO:0007669"/>
    <property type="project" value="TreeGrafter"/>
</dbReference>
<dbReference type="CDD" id="cd00821">
    <property type="entry name" value="PH"/>
    <property type="match status" value="1"/>
</dbReference>
<dbReference type="GO" id="GO:0051015">
    <property type="term" value="F:actin filament binding"/>
    <property type="evidence" value="ECO:0007669"/>
    <property type="project" value="TreeGrafter"/>
</dbReference>
<keyword evidence="2" id="KW-0067">ATP-binding</keyword>
<dbReference type="PROSITE" id="PS50297">
    <property type="entry name" value="ANK_REP_REGION"/>
    <property type="match status" value="1"/>
</dbReference>
<dbReference type="PANTHER" id="PTHR13140:SF845">
    <property type="entry name" value="MYOSIN-LIKE PROTEIN"/>
    <property type="match status" value="1"/>
</dbReference>
<dbReference type="InterPro" id="IPR025939">
    <property type="entry name" value="Aida_C"/>
</dbReference>
<dbReference type="InterPro" id="IPR001849">
    <property type="entry name" value="PH_domain"/>
</dbReference>
<dbReference type="GO" id="GO:0005737">
    <property type="term" value="C:cytoplasm"/>
    <property type="evidence" value="ECO:0007669"/>
    <property type="project" value="TreeGrafter"/>
</dbReference>
<feature type="repeat" description="ANK" evidence="6">
    <location>
        <begin position="754"/>
        <end position="780"/>
    </location>
</feature>
<dbReference type="GO" id="GO:0007015">
    <property type="term" value="P:actin filament organization"/>
    <property type="evidence" value="ECO:0007669"/>
    <property type="project" value="TreeGrafter"/>
</dbReference>
<evidence type="ECO:0000256" key="4">
    <source>
        <dbReference type="ARBA" id="ARBA00023175"/>
    </source>
</evidence>
<proteinExistence type="inferred from homology"/>
<dbReference type="InterPro" id="IPR001609">
    <property type="entry name" value="Myosin_head_motor_dom-like"/>
</dbReference>
<dbReference type="SMART" id="SM00242">
    <property type="entry name" value="MYSc"/>
    <property type="match status" value="1"/>
</dbReference>
<dbReference type="CDD" id="cd23767">
    <property type="entry name" value="IQCD"/>
    <property type="match status" value="1"/>
</dbReference>
<gene>
    <name evidence="11" type="ORF">THRCLA_01255</name>
</gene>
<evidence type="ECO:0000256" key="3">
    <source>
        <dbReference type="ARBA" id="ARBA00023123"/>
    </source>
</evidence>
<dbReference type="SMART" id="SM00233">
    <property type="entry name" value="PH"/>
    <property type="match status" value="1"/>
</dbReference>
<accession>A0A1W0A942</accession>
<dbReference type="GO" id="GO:0016020">
    <property type="term" value="C:membrane"/>
    <property type="evidence" value="ECO:0007669"/>
    <property type="project" value="TreeGrafter"/>
</dbReference>
<dbReference type="PROSITE" id="PS50088">
    <property type="entry name" value="ANK_REPEAT"/>
    <property type="match status" value="1"/>
</dbReference>
<comment type="caution">
    <text evidence="11">The sequence shown here is derived from an EMBL/GenBank/DDBJ whole genome shotgun (WGS) entry which is preliminary data.</text>
</comment>
<dbReference type="STRING" id="74557.A0A1W0A942"/>
<organism evidence="11 12">
    <name type="scientific">Thraustotheca clavata</name>
    <dbReference type="NCBI Taxonomy" id="74557"/>
    <lineage>
        <taxon>Eukaryota</taxon>
        <taxon>Sar</taxon>
        <taxon>Stramenopiles</taxon>
        <taxon>Oomycota</taxon>
        <taxon>Saprolegniomycetes</taxon>
        <taxon>Saprolegniales</taxon>
        <taxon>Achlyaceae</taxon>
        <taxon>Thraustotheca</taxon>
    </lineage>
</organism>
<dbReference type="Gene3D" id="1.25.40.20">
    <property type="entry name" value="Ankyrin repeat-containing domain"/>
    <property type="match status" value="2"/>
</dbReference>
<evidence type="ECO:0000256" key="1">
    <source>
        <dbReference type="ARBA" id="ARBA00022741"/>
    </source>
</evidence>
<dbReference type="InterPro" id="IPR002110">
    <property type="entry name" value="Ankyrin_rpt"/>
</dbReference>
<evidence type="ECO:0000256" key="5">
    <source>
        <dbReference type="ARBA" id="ARBA00023203"/>
    </source>
</evidence>
<dbReference type="Pfam" id="PF00063">
    <property type="entry name" value="Myosin_head"/>
    <property type="match status" value="1"/>
</dbReference>
<evidence type="ECO:0000259" key="8">
    <source>
        <dbReference type="PROSITE" id="PS50003"/>
    </source>
</evidence>
<evidence type="ECO:0000259" key="10">
    <source>
        <dbReference type="PROSITE" id="PS51911"/>
    </source>
</evidence>
<feature type="domain" description="PH" evidence="8">
    <location>
        <begin position="814"/>
        <end position="919"/>
    </location>
</feature>
<dbReference type="SMART" id="SM00015">
    <property type="entry name" value="IQ"/>
    <property type="match status" value="8"/>
</dbReference>
<dbReference type="PANTHER" id="PTHR13140">
    <property type="entry name" value="MYOSIN"/>
    <property type="match status" value="1"/>
</dbReference>
<keyword evidence="1" id="KW-0547">Nucleotide-binding</keyword>
<dbReference type="Pfam" id="PF14186">
    <property type="entry name" value="Aida_C2"/>
    <property type="match status" value="1"/>
</dbReference>
<dbReference type="InterPro" id="IPR011993">
    <property type="entry name" value="PH-like_dom_sf"/>
</dbReference>
<dbReference type="Gene3D" id="2.30.29.30">
    <property type="entry name" value="Pleckstrin-homology domain (PH domain)/Phosphotyrosine-binding domain (PTB)"/>
    <property type="match status" value="1"/>
</dbReference>
<dbReference type="OrthoDB" id="62810at2759"/>
<dbReference type="Gene3D" id="2.60.40.150">
    <property type="entry name" value="C2 domain"/>
    <property type="match status" value="1"/>
</dbReference>
<dbReference type="GO" id="GO:0005524">
    <property type="term" value="F:ATP binding"/>
    <property type="evidence" value="ECO:0007669"/>
    <property type="project" value="UniProtKB-KW"/>
</dbReference>